<protein>
    <recommendedName>
        <fullName evidence="8">Major facilitator superfamily (MFS) profile domain-containing protein</fullName>
    </recommendedName>
</protein>
<comment type="subcellular location">
    <subcellularLocation>
        <location evidence="1">Membrane</location>
        <topology evidence="1">Multi-pass membrane protein</topology>
    </subcellularLocation>
</comment>
<evidence type="ECO:0000256" key="2">
    <source>
        <dbReference type="ARBA" id="ARBA00022448"/>
    </source>
</evidence>
<dbReference type="Pfam" id="PF07690">
    <property type="entry name" value="MFS_1"/>
    <property type="match status" value="1"/>
</dbReference>
<dbReference type="GeneID" id="89973766"/>
<feature type="transmembrane region" description="Helical" evidence="7">
    <location>
        <begin position="277"/>
        <end position="299"/>
    </location>
</feature>
<dbReference type="PROSITE" id="PS50850">
    <property type="entry name" value="MFS"/>
    <property type="match status" value="1"/>
</dbReference>
<comment type="caution">
    <text evidence="9">The sequence shown here is derived from an EMBL/GenBank/DDBJ whole genome shotgun (WGS) entry which is preliminary data.</text>
</comment>
<feature type="transmembrane region" description="Helical" evidence="7">
    <location>
        <begin position="305"/>
        <end position="327"/>
    </location>
</feature>
<feature type="transmembrane region" description="Helical" evidence="7">
    <location>
        <begin position="148"/>
        <end position="171"/>
    </location>
</feature>
<feature type="transmembrane region" description="Helical" evidence="7">
    <location>
        <begin position="124"/>
        <end position="142"/>
    </location>
</feature>
<dbReference type="InterPro" id="IPR050930">
    <property type="entry name" value="MFS_Vesicular_Transporter"/>
</dbReference>
<evidence type="ECO:0000256" key="7">
    <source>
        <dbReference type="SAM" id="Phobius"/>
    </source>
</evidence>
<feature type="transmembrane region" description="Helical" evidence="7">
    <location>
        <begin position="485"/>
        <end position="505"/>
    </location>
</feature>
<dbReference type="PANTHER" id="PTHR23506">
    <property type="entry name" value="GH10249P"/>
    <property type="match status" value="1"/>
</dbReference>
<keyword evidence="2" id="KW-0813">Transport</keyword>
<evidence type="ECO:0000256" key="1">
    <source>
        <dbReference type="ARBA" id="ARBA00004141"/>
    </source>
</evidence>
<keyword evidence="5 7" id="KW-0472">Membrane</keyword>
<feature type="transmembrane region" description="Helical" evidence="7">
    <location>
        <begin position="66"/>
        <end position="88"/>
    </location>
</feature>
<dbReference type="PANTHER" id="PTHR23506:SF23">
    <property type="entry name" value="GH10249P"/>
    <property type="match status" value="1"/>
</dbReference>
<feature type="transmembrane region" description="Helical" evidence="7">
    <location>
        <begin position="32"/>
        <end position="54"/>
    </location>
</feature>
<dbReference type="InterPro" id="IPR011701">
    <property type="entry name" value="MFS"/>
</dbReference>
<keyword evidence="10" id="KW-1185">Reference proteome</keyword>
<dbReference type="RefSeq" id="XP_064703860.1">
    <property type="nucleotide sequence ID" value="XM_064849157.1"/>
</dbReference>
<gene>
    <name evidence="9" type="ORF">LTR84_005591</name>
</gene>
<name>A0AAV9N3K9_9EURO</name>
<dbReference type="SUPFAM" id="SSF103473">
    <property type="entry name" value="MFS general substrate transporter"/>
    <property type="match status" value="1"/>
</dbReference>
<evidence type="ECO:0000256" key="3">
    <source>
        <dbReference type="ARBA" id="ARBA00022692"/>
    </source>
</evidence>
<organism evidence="9 10">
    <name type="scientific">Exophiala bonariae</name>
    <dbReference type="NCBI Taxonomy" id="1690606"/>
    <lineage>
        <taxon>Eukaryota</taxon>
        <taxon>Fungi</taxon>
        <taxon>Dikarya</taxon>
        <taxon>Ascomycota</taxon>
        <taxon>Pezizomycotina</taxon>
        <taxon>Eurotiomycetes</taxon>
        <taxon>Chaetothyriomycetidae</taxon>
        <taxon>Chaetothyriales</taxon>
        <taxon>Herpotrichiellaceae</taxon>
        <taxon>Exophiala</taxon>
    </lineage>
</organism>
<dbReference type="EMBL" id="JAVRRD010000021">
    <property type="protein sequence ID" value="KAK5048501.1"/>
    <property type="molecule type" value="Genomic_DNA"/>
</dbReference>
<evidence type="ECO:0000313" key="9">
    <source>
        <dbReference type="EMBL" id="KAK5048501.1"/>
    </source>
</evidence>
<dbReference type="AlphaFoldDB" id="A0AAV9N3K9"/>
<evidence type="ECO:0000256" key="5">
    <source>
        <dbReference type="ARBA" id="ARBA00023136"/>
    </source>
</evidence>
<feature type="transmembrane region" description="Helical" evidence="7">
    <location>
        <begin position="369"/>
        <end position="387"/>
    </location>
</feature>
<dbReference type="GO" id="GO:0022857">
    <property type="term" value="F:transmembrane transporter activity"/>
    <property type="evidence" value="ECO:0007669"/>
    <property type="project" value="InterPro"/>
</dbReference>
<proteinExistence type="predicted"/>
<dbReference type="Proteomes" id="UP001358417">
    <property type="component" value="Unassembled WGS sequence"/>
</dbReference>
<evidence type="ECO:0000256" key="6">
    <source>
        <dbReference type="SAM" id="MobiDB-lite"/>
    </source>
</evidence>
<dbReference type="InterPro" id="IPR020846">
    <property type="entry name" value="MFS_dom"/>
</dbReference>
<evidence type="ECO:0000313" key="10">
    <source>
        <dbReference type="Proteomes" id="UP001358417"/>
    </source>
</evidence>
<feature type="region of interest" description="Disordered" evidence="6">
    <location>
        <begin position="417"/>
        <end position="442"/>
    </location>
</feature>
<evidence type="ECO:0000256" key="4">
    <source>
        <dbReference type="ARBA" id="ARBA00022989"/>
    </source>
</evidence>
<feature type="compositionally biased region" description="Basic and acidic residues" evidence="6">
    <location>
        <begin position="426"/>
        <end position="442"/>
    </location>
</feature>
<dbReference type="GO" id="GO:0016020">
    <property type="term" value="C:membrane"/>
    <property type="evidence" value="ECO:0007669"/>
    <property type="project" value="UniProtKB-SubCell"/>
</dbReference>
<dbReference type="CDD" id="cd17325">
    <property type="entry name" value="MFS_MdtG_SLC18_like"/>
    <property type="match status" value="1"/>
</dbReference>
<reference evidence="9 10" key="1">
    <citation type="submission" date="2023-08" db="EMBL/GenBank/DDBJ databases">
        <title>Black Yeasts Isolated from many extreme environments.</title>
        <authorList>
            <person name="Coleine C."/>
            <person name="Stajich J.E."/>
            <person name="Selbmann L."/>
        </authorList>
    </citation>
    <scope>NUCLEOTIDE SEQUENCE [LARGE SCALE GENOMIC DNA]</scope>
    <source>
        <strain evidence="9 10">CCFEE 5792</strain>
    </source>
</reference>
<feature type="transmembrane region" description="Helical" evidence="7">
    <location>
        <begin position="451"/>
        <end position="473"/>
    </location>
</feature>
<feature type="transmembrane region" description="Helical" evidence="7">
    <location>
        <begin position="94"/>
        <end position="112"/>
    </location>
</feature>
<evidence type="ECO:0000259" key="8">
    <source>
        <dbReference type="PROSITE" id="PS50850"/>
    </source>
</evidence>
<dbReference type="Gene3D" id="1.20.1250.20">
    <property type="entry name" value="MFS general substrate transporter like domains"/>
    <property type="match status" value="2"/>
</dbReference>
<accession>A0AAV9N3K9</accession>
<keyword evidence="3 7" id="KW-0812">Transmembrane</keyword>
<sequence>MFTDGYICSVVAPVIPYIIEDLALVPADQVQMATSIIVACFGVSDIVGGPLCAWYIDTTSNRRVPFLAGLAFMATGTLLFGLGNAFWILAVGRIVQGFASSILYTAGLAVLVDTVPKDEVGQWMGTAMSCNNIAIILSPVLGGCMYELLGRSCVFISMLGLILIDATLRVLMVDRPNKSSQTKSRKHDLDEYQMQERGSVEIDTSNEATHRLLSEEYTTTHTALVIQKKTEITITTTDLPSPTPSITISTRRLRRPAPPSRMTGIIRLVRSPRLLTALYGTFLNEALVASLCAILPLYASRTFHWNSLISGLLFLTIAIPGFCGPLAGYLADKIGARPVAIAGFLLTAPTLAALRFVEDVGGKDQLGQKVLLCVLLVLSGFTIIFFLSPLGADLSQVADDVQEQLQREYESQCSFMSRRSISPSPRRSEFSDREGYKERDNAEESYSAPTLYASTFSMMNCALAGATVFGPLVTGGLNQAYGWKTATAFMGVMCLSGAVPCWFFTGQQRQRKSGREMSETDYSMVNVADNEMGREVENFSRCSLDSNGSR</sequence>
<keyword evidence="4 7" id="KW-1133">Transmembrane helix</keyword>
<dbReference type="InterPro" id="IPR036259">
    <property type="entry name" value="MFS_trans_sf"/>
</dbReference>
<feature type="transmembrane region" description="Helical" evidence="7">
    <location>
        <begin position="339"/>
        <end position="357"/>
    </location>
</feature>
<feature type="domain" description="Major facilitator superfamily (MFS) profile" evidence="8">
    <location>
        <begin position="1"/>
        <end position="550"/>
    </location>
</feature>